<evidence type="ECO:0000256" key="11">
    <source>
        <dbReference type="PIRSR" id="PIRSR602401-1"/>
    </source>
</evidence>
<gene>
    <name evidence="15" type="primary">LOC103492359</name>
    <name evidence="13" type="synonym">103492359</name>
</gene>
<dbReference type="Proteomes" id="UP001652600">
    <property type="component" value="Chromosome 2"/>
</dbReference>
<evidence type="ECO:0000256" key="8">
    <source>
        <dbReference type="ARBA" id="ARBA00023004"/>
    </source>
</evidence>
<name>A0A1S3BR14_CUCME</name>
<dbReference type="FunFam" id="1.10.630.10:FF:000029">
    <property type="entry name" value="Cytochrome P450 734A1"/>
    <property type="match status" value="1"/>
</dbReference>
<evidence type="ECO:0000256" key="5">
    <source>
        <dbReference type="ARBA" id="ARBA00022723"/>
    </source>
</evidence>
<keyword evidence="7 12" id="KW-0560">Oxidoreductase</keyword>
<evidence type="ECO:0000256" key="1">
    <source>
        <dbReference type="ARBA" id="ARBA00004167"/>
    </source>
</evidence>
<evidence type="ECO:0000256" key="4">
    <source>
        <dbReference type="ARBA" id="ARBA00022692"/>
    </source>
</evidence>
<proteinExistence type="inferred from homology"/>
<reference evidence="15" key="2">
    <citation type="submission" date="2025-04" db="UniProtKB">
        <authorList>
            <consortium name="RefSeq"/>
        </authorList>
    </citation>
    <scope>IDENTIFICATION</scope>
</reference>
<dbReference type="InterPro" id="IPR001128">
    <property type="entry name" value="Cyt_P450"/>
</dbReference>
<evidence type="ECO:0000256" key="12">
    <source>
        <dbReference type="RuleBase" id="RU000461"/>
    </source>
</evidence>
<reference evidence="13" key="1">
    <citation type="submission" date="2023-03" db="UniProtKB">
        <authorList>
            <consortium name="EnsemblPlants"/>
        </authorList>
    </citation>
    <scope>IDENTIFICATION</scope>
</reference>
<comment type="similarity">
    <text evidence="2 12">Belongs to the cytochrome P450 family.</text>
</comment>
<dbReference type="GO" id="GO:0004497">
    <property type="term" value="F:monooxygenase activity"/>
    <property type="evidence" value="ECO:0007669"/>
    <property type="project" value="UniProtKB-KW"/>
</dbReference>
<dbReference type="PROSITE" id="PS00086">
    <property type="entry name" value="CYTOCHROME_P450"/>
    <property type="match status" value="1"/>
</dbReference>
<reference evidence="14" key="3">
    <citation type="submission" date="2025-05" db="UniProtKB">
        <authorList>
            <consortium name="RefSeq"/>
        </authorList>
    </citation>
    <scope>NUCLEOTIDE SEQUENCE [LARGE SCALE GENOMIC DNA]</scope>
</reference>
<accession>A0A1S3BR14</accession>
<dbReference type="OrthoDB" id="1470350at2759"/>
<dbReference type="InParanoid" id="A0A1S3BR14"/>
<dbReference type="InterPro" id="IPR017972">
    <property type="entry name" value="Cyt_P450_CS"/>
</dbReference>
<dbReference type="AlphaFoldDB" id="A0A1S3BR14"/>
<evidence type="ECO:0000256" key="7">
    <source>
        <dbReference type="ARBA" id="ARBA00023002"/>
    </source>
</evidence>
<protein>
    <submittedName>
        <fullName evidence="15">Cytochrome P450 CYP72A219-like isoform X1</fullName>
    </submittedName>
</protein>
<dbReference type="GeneID" id="103492359"/>
<evidence type="ECO:0000313" key="14">
    <source>
        <dbReference type="Proteomes" id="UP001652600"/>
    </source>
</evidence>
<organism evidence="14 15">
    <name type="scientific">Cucumis melo</name>
    <name type="common">Muskmelon</name>
    <dbReference type="NCBI Taxonomy" id="3656"/>
    <lineage>
        <taxon>Eukaryota</taxon>
        <taxon>Viridiplantae</taxon>
        <taxon>Streptophyta</taxon>
        <taxon>Embryophyta</taxon>
        <taxon>Tracheophyta</taxon>
        <taxon>Spermatophyta</taxon>
        <taxon>Magnoliopsida</taxon>
        <taxon>eudicotyledons</taxon>
        <taxon>Gunneridae</taxon>
        <taxon>Pentapetalae</taxon>
        <taxon>rosids</taxon>
        <taxon>fabids</taxon>
        <taxon>Cucurbitales</taxon>
        <taxon>Cucurbitaceae</taxon>
        <taxon>Benincaseae</taxon>
        <taxon>Cucumis</taxon>
    </lineage>
</organism>
<keyword evidence="4" id="KW-0812">Transmembrane</keyword>
<dbReference type="InterPro" id="IPR036396">
    <property type="entry name" value="Cyt_P450_sf"/>
</dbReference>
<keyword evidence="8 11" id="KW-0408">Iron</keyword>
<evidence type="ECO:0000256" key="6">
    <source>
        <dbReference type="ARBA" id="ARBA00022989"/>
    </source>
</evidence>
<dbReference type="Pfam" id="PF00067">
    <property type="entry name" value="p450"/>
    <property type="match status" value="1"/>
</dbReference>
<dbReference type="PANTHER" id="PTHR24282">
    <property type="entry name" value="CYTOCHROME P450 FAMILY MEMBER"/>
    <property type="match status" value="1"/>
</dbReference>
<evidence type="ECO:0000313" key="13">
    <source>
        <dbReference type="EnsemblPlants" id="MELO3C015511.2.1"/>
    </source>
</evidence>
<evidence type="ECO:0000256" key="3">
    <source>
        <dbReference type="ARBA" id="ARBA00022617"/>
    </source>
</evidence>
<feature type="binding site" description="axial binding residue" evidence="11">
    <location>
        <position position="472"/>
    </location>
    <ligand>
        <name>heme</name>
        <dbReference type="ChEBI" id="CHEBI:30413"/>
    </ligand>
    <ligandPart>
        <name>Fe</name>
        <dbReference type="ChEBI" id="CHEBI:18248"/>
    </ligandPart>
</feature>
<dbReference type="Gene3D" id="1.10.630.10">
    <property type="entry name" value="Cytochrome P450"/>
    <property type="match status" value="1"/>
</dbReference>
<dbReference type="KEGG" id="cmo:103492359"/>
<dbReference type="PRINTS" id="PR00463">
    <property type="entry name" value="EP450I"/>
</dbReference>
<evidence type="ECO:0000256" key="10">
    <source>
        <dbReference type="ARBA" id="ARBA00023136"/>
    </source>
</evidence>
<dbReference type="eggNOG" id="KOG0157">
    <property type="taxonomic scope" value="Eukaryota"/>
</dbReference>
<dbReference type="SUPFAM" id="SSF48264">
    <property type="entry name" value="Cytochrome P450"/>
    <property type="match status" value="1"/>
</dbReference>
<dbReference type="GO" id="GO:0016705">
    <property type="term" value="F:oxidoreductase activity, acting on paired donors, with incorporation or reduction of molecular oxygen"/>
    <property type="evidence" value="ECO:0007669"/>
    <property type="project" value="InterPro"/>
</dbReference>
<dbReference type="GO" id="GO:0020037">
    <property type="term" value="F:heme binding"/>
    <property type="evidence" value="ECO:0007669"/>
    <property type="project" value="InterPro"/>
</dbReference>
<keyword evidence="5 11" id="KW-0479">Metal-binding</keyword>
<evidence type="ECO:0000256" key="2">
    <source>
        <dbReference type="ARBA" id="ARBA00010617"/>
    </source>
</evidence>
<dbReference type="PANTHER" id="PTHR24282:SF94">
    <property type="entry name" value="CYTOCHROME P450 72C1"/>
    <property type="match status" value="1"/>
</dbReference>
<keyword evidence="6" id="KW-1133">Transmembrane helix</keyword>
<keyword evidence="14" id="KW-1185">Reference proteome</keyword>
<evidence type="ECO:0000256" key="9">
    <source>
        <dbReference type="ARBA" id="ARBA00023033"/>
    </source>
</evidence>
<evidence type="ECO:0000313" key="15">
    <source>
        <dbReference type="RefSeq" id="XP_008450911.1"/>
    </source>
</evidence>
<dbReference type="GO" id="GO:0016020">
    <property type="term" value="C:membrane"/>
    <property type="evidence" value="ECO:0007669"/>
    <property type="project" value="UniProtKB-SubCell"/>
</dbReference>
<keyword evidence="10" id="KW-0472">Membrane</keyword>
<keyword evidence="9 12" id="KW-0503">Monooxygenase</keyword>
<dbReference type="SMR" id="A0A1S3BR14"/>
<sequence length="524" mass="60086">MEYSVFYSLALCLVVFGVAKAFHSIWWKPKLVERHLKRQGIRGNAYKPLVGDAKEYVRMITEAWSTPMNLDHQIVQRVDPFTAVNAKKYGKISMCWFGTSPRLIVKDPEMMKEVLMNKVGSFEKPPLSPLILKLTRGLTTLKGKEWAKHKRIINPAFHLERLKEVERILINVLLTKRMMPAFNISCSNMIEDWKEKAANQDSVEVDVWPELQRLTGDVISRAAFGSNFEEGKKIFEHLKQLTLLTLEAMQTMYLPGFRFIPTAKNRKREKLNKEIKTMIGSLILRKENSMSNQEDNVDDLLSLLLQSKKKENQQEGDELTIEEVVEECKQFYLAGQETTASLLIWTVIVLAMHSDWQEKARQEVLQICGKNEPSFESLNHFKIVTMILYEVLRLYPPVIGQYQHTYAEVKIGEVLIPAGIDVTLPTLLIHHDPEYWGEDAEQFKPERFAAGVSKASKDQLAFFPFGWGPRTCIGQNFAMLEAKVALAMILQNFSFQLSPSYAHAPHTVMTLQPQHGAQLILHQL</sequence>
<dbReference type="RefSeq" id="XP_008450911.1">
    <property type="nucleotide sequence ID" value="XM_008452689.2"/>
</dbReference>
<dbReference type="InterPro" id="IPR050665">
    <property type="entry name" value="Cytochrome_P450_Monooxygen"/>
</dbReference>
<dbReference type="InterPro" id="IPR002401">
    <property type="entry name" value="Cyt_P450_E_grp-I"/>
</dbReference>
<comment type="cofactor">
    <cofactor evidence="11">
        <name>heme</name>
        <dbReference type="ChEBI" id="CHEBI:30413"/>
    </cofactor>
</comment>
<dbReference type="Gramene" id="MELO3C015511.2.1">
    <property type="protein sequence ID" value="MELO3C015511.2.1"/>
    <property type="gene ID" value="MELO3C015511.2"/>
</dbReference>
<dbReference type="GO" id="GO:0005506">
    <property type="term" value="F:iron ion binding"/>
    <property type="evidence" value="ECO:0007669"/>
    <property type="project" value="InterPro"/>
</dbReference>
<dbReference type="PRINTS" id="PR00385">
    <property type="entry name" value="P450"/>
</dbReference>
<keyword evidence="3 11" id="KW-0349">Heme</keyword>
<dbReference type="EnsemblPlants" id="MELO3C015511.2.1">
    <property type="protein sequence ID" value="MELO3C015511.2.1"/>
    <property type="gene ID" value="MELO3C015511.2"/>
</dbReference>
<comment type="subcellular location">
    <subcellularLocation>
        <location evidence="1">Membrane</location>
        <topology evidence="1">Single-pass membrane protein</topology>
    </subcellularLocation>
</comment>